<dbReference type="Gene3D" id="3.80.10.10">
    <property type="entry name" value="Ribonuclease Inhibitor"/>
    <property type="match status" value="1"/>
</dbReference>
<sequence length="271" mass="29846">MRKIFFLVFITIALAACSKSNDDSANVPETDYQLSADGLTLVKWLNPLTSGINMQADSRLREVNTIGEKAFKDCSRLQSVIFPDNLKEINTEAFAGTDLRTSVVFNSYSDVVFGERVFSNTRITSITLPKTKELSAEIFANCTALKNITFAKTGKIGRGAFKGCTAIEQIDLSQAEAIAIGAETFAGCKRLKKVILSVTMNLKPIGDKAFANCESLENLTVLALYPPYFEGNPFQGISYPTVYVPATPDDLIDIYKRDSQWKALADKIHKL</sequence>
<accession>A0ABS1YU76</accession>
<protein>
    <submittedName>
        <fullName evidence="2">Leucine-rich repeat protein</fullName>
    </submittedName>
</protein>
<dbReference type="PANTHER" id="PTHR45661:SF3">
    <property type="entry name" value="IG-LIKE DOMAIN-CONTAINING PROTEIN"/>
    <property type="match status" value="1"/>
</dbReference>
<feature type="chain" id="PRO_5045126917" evidence="1">
    <location>
        <begin position="16"/>
        <end position="271"/>
    </location>
</feature>
<keyword evidence="1" id="KW-0732">Signal</keyword>
<dbReference type="InterPro" id="IPR026906">
    <property type="entry name" value="LRR_5"/>
</dbReference>
<evidence type="ECO:0000313" key="2">
    <source>
        <dbReference type="EMBL" id="MBM0649950.1"/>
    </source>
</evidence>
<evidence type="ECO:0000256" key="1">
    <source>
        <dbReference type="SAM" id="SignalP"/>
    </source>
</evidence>
<dbReference type="InterPro" id="IPR032675">
    <property type="entry name" value="LRR_dom_sf"/>
</dbReference>
<dbReference type="RefSeq" id="WP_009412774.1">
    <property type="nucleotide sequence ID" value="NZ_JAESPH010000002.1"/>
</dbReference>
<dbReference type="Proteomes" id="UP000603506">
    <property type="component" value="Unassembled WGS sequence"/>
</dbReference>
<dbReference type="EMBL" id="JAEUAH010000004">
    <property type="protein sequence ID" value="MBM0649950.1"/>
    <property type="molecule type" value="Genomic_DNA"/>
</dbReference>
<dbReference type="InterPro" id="IPR053139">
    <property type="entry name" value="Surface_bspA-like"/>
</dbReference>
<feature type="signal peptide" evidence="1">
    <location>
        <begin position="1"/>
        <end position="15"/>
    </location>
</feature>
<name>A0ABS1YU76_9FLAO</name>
<evidence type="ECO:0000313" key="3">
    <source>
        <dbReference type="Proteomes" id="UP000603506"/>
    </source>
</evidence>
<proteinExistence type="predicted"/>
<dbReference type="PROSITE" id="PS51257">
    <property type="entry name" value="PROKAR_LIPOPROTEIN"/>
    <property type="match status" value="1"/>
</dbReference>
<gene>
    <name evidence="2" type="ORF">JNB19_04130</name>
</gene>
<dbReference type="PANTHER" id="PTHR45661">
    <property type="entry name" value="SURFACE ANTIGEN"/>
    <property type="match status" value="1"/>
</dbReference>
<keyword evidence="3" id="KW-1185">Reference proteome</keyword>
<comment type="caution">
    <text evidence="2">The sequence shown here is derived from an EMBL/GenBank/DDBJ whole genome shotgun (WGS) entry which is preliminary data.</text>
</comment>
<dbReference type="Pfam" id="PF13306">
    <property type="entry name" value="LRR_5"/>
    <property type="match status" value="1"/>
</dbReference>
<reference evidence="2 3" key="1">
    <citation type="submission" date="2021-01" db="EMBL/GenBank/DDBJ databases">
        <title>Evidence that Capnocytophaga endodontalis is a later homotypic synonym for Capnocytophaga genospecies AHN8471, and request for opinion on proposed recognition of strain AHN8471 as type strain of the species.</title>
        <authorList>
            <person name="Nicholson A.C."/>
            <person name="Hopper C.L."/>
            <person name="Gulvik C.A."/>
            <person name="Mcquiston J.R."/>
            <person name="Lau E.F."/>
        </authorList>
    </citation>
    <scope>NUCLEOTIDE SEQUENCE [LARGE SCALE GENOMIC DNA]</scope>
    <source>
        <strain evidence="2 3">AHN9576</strain>
    </source>
</reference>
<organism evidence="2 3">
    <name type="scientific">Capnocytophaga genosp. AHN8471</name>
    <dbReference type="NCBI Taxonomy" id="327574"/>
    <lineage>
        <taxon>Bacteria</taxon>
        <taxon>Pseudomonadati</taxon>
        <taxon>Bacteroidota</taxon>
        <taxon>Flavobacteriia</taxon>
        <taxon>Flavobacteriales</taxon>
        <taxon>Flavobacteriaceae</taxon>
        <taxon>Capnocytophaga</taxon>
    </lineage>
</organism>
<dbReference type="SUPFAM" id="SSF52058">
    <property type="entry name" value="L domain-like"/>
    <property type="match status" value="1"/>
</dbReference>